<dbReference type="InterPro" id="IPR036444">
    <property type="entry name" value="PLipase_A2_dom_sf"/>
</dbReference>
<evidence type="ECO:0000259" key="2">
    <source>
        <dbReference type="Pfam" id="PF00068"/>
    </source>
</evidence>
<evidence type="ECO:0000313" key="4">
    <source>
        <dbReference type="Proteomes" id="UP001589740"/>
    </source>
</evidence>
<dbReference type="SUPFAM" id="SSF48619">
    <property type="entry name" value="Phospholipase A2, PLA2"/>
    <property type="match status" value="1"/>
</dbReference>
<dbReference type="PANTHER" id="PTHR11716">
    <property type="entry name" value="PHOSPHOLIPASE A2 FAMILY MEMBER"/>
    <property type="match status" value="1"/>
</dbReference>
<name>A0ABV5Z4P3_9STAP</name>
<proteinExistence type="predicted"/>
<dbReference type="PANTHER" id="PTHR11716:SF100">
    <property type="entry name" value="PHOSPHOLIPASE A2"/>
    <property type="match status" value="1"/>
</dbReference>
<evidence type="ECO:0000256" key="1">
    <source>
        <dbReference type="ARBA" id="ARBA00023157"/>
    </source>
</evidence>
<keyword evidence="4" id="KW-1185">Reference proteome</keyword>
<dbReference type="Proteomes" id="UP001589740">
    <property type="component" value="Unassembled WGS sequence"/>
</dbReference>
<protein>
    <submittedName>
        <fullName evidence="3">Phospholipase A2 family protein</fullName>
    </submittedName>
</protein>
<keyword evidence="1" id="KW-1015">Disulfide bond</keyword>
<dbReference type="Pfam" id="PF00068">
    <property type="entry name" value="Phospholip_A2_1"/>
    <property type="match status" value="1"/>
</dbReference>
<organism evidence="3 4">
    <name type="scientific">Salinicoccus siamensis</name>
    <dbReference type="NCBI Taxonomy" id="381830"/>
    <lineage>
        <taxon>Bacteria</taxon>
        <taxon>Bacillati</taxon>
        <taxon>Bacillota</taxon>
        <taxon>Bacilli</taxon>
        <taxon>Bacillales</taxon>
        <taxon>Staphylococcaceae</taxon>
        <taxon>Salinicoccus</taxon>
    </lineage>
</organism>
<evidence type="ECO:0000313" key="3">
    <source>
        <dbReference type="EMBL" id="MFB9861038.1"/>
    </source>
</evidence>
<dbReference type="Gene3D" id="1.20.90.10">
    <property type="entry name" value="Phospholipase A2 domain"/>
    <property type="match status" value="1"/>
</dbReference>
<comment type="caution">
    <text evidence="3">The sequence shown here is derived from an EMBL/GenBank/DDBJ whole genome shotgun (WGS) entry which is preliminary data.</text>
</comment>
<reference evidence="3 4" key="1">
    <citation type="submission" date="2024-09" db="EMBL/GenBank/DDBJ databases">
        <authorList>
            <person name="Sun Q."/>
            <person name="Mori K."/>
        </authorList>
    </citation>
    <scope>NUCLEOTIDE SEQUENCE [LARGE SCALE GENOMIC DNA]</scope>
    <source>
        <strain evidence="3 4">JCM 12822</strain>
    </source>
</reference>
<dbReference type="InterPro" id="IPR001211">
    <property type="entry name" value="PLA2"/>
</dbReference>
<dbReference type="EMBL" id="JBHMAH010000026">
    <property type="protein sequence ID" value="MFB9861038.1"/>
    <property type="molecule type" value="Genomic_DNA"/>
</dbReference>
<gene>
    <name evidence="3" type="ORF">ACFFLE_07955</name>
</gene>
<dbReference type="InterPro" id="IPR016090">
    <property type="entry name" value="PLA2-like_dom"/>
</dbReference>
<feature type="domain" description="Phospholipase A2-like central" evidence="2">
    <location>
        <begin position="121"/>
        <end position="172"/>
    </location>
</feature>
<sequence>MFKKIMLFFAIFAALGVILNLQKEALANTESTDEEGLCILEDEQAQKNLVNENYAYYEKLMEYVTLENGQYIFNKEIALQSGLSNFDVEAGKNLVLFKNKDLNQGEQAAFESAKKFEEDLVTTNAWHRYGNYCGLGNSPGMPIDTIDYVCQAHDNCYSREGWGKCSCDITLIGSMTVRAGDSSLTSVQRTFAAGAAAHFASRVQLGLCKQ</sequence>
<accession>A0ABV5Z4P3</accession>
<dbReference type="RefSeq" id="WP_380570607.1">
    <property type="nucleotide sequence ID" value="NZ_JBHMAH010000026.1"/>
</dbReference>